<dbReference type="EMBL" id="MJBS01000121">
    <property type="protein sequence ID" value="OHE93372.1"/>
    <property type="molecule type" value="Genomic_DNA"/>
</dbReference>
<gene>
    <name evidence="2" type="ORF">CORC01_11322</name>
</gene>
<dbReference type="RefSeq" id="XP_022470537.1">
    <property type="nucleotide sequence ID" value="XM_022622947.1"/>
</dbReference>
<reference evidence="2 3" key="1">
    <citation type="submission" date="2016-09" db="EMBL/GenBank/DDBJ databases">
        <authorList>
            <person name="Capua I."/>
            <person name="De Benedictis P."/>
            <person name="Joannis T."/>
            <person name="Lombin L.H."/>
            <person name="Cattoli G."/>
        </authorList>
    </citation>
    <scope>NUCLEOTIDE SEQUENCE [LARGE SCALE GENOMIC DNA]</scope>
    <source>
        <strain evidence="2 3">IMI 309357</strain>
    </source>
</reference>
<evidence type="ECO:0000256" key="1">
    <source>
        <dbReference type="SAM" id="MobiDB-lite"/>
    </source>
</evidence>
<evidence type="ECO:0000313" key="2">
    <source>
        <dbReference type="EMBL" id="OHE93372.1"/>
    </source>
</evidence>
<organism evidence="2 3">
    <name type="scientific">Colletotrichum orchidophilum</name>
    <dbReference type="NCBI Taxonomy" id="1209926"/>
    <lineage>
        <taxon>Eukaryota</taxon>
        <taxon>Fungi</taxon>
        <taxon>Dikarya</taxon>
        <taxon>Ascomycota</taxon>
        <taxon>Pezizomycotina</taxon>
        <taxon>Sordariomycetes</taxon>
        <taxon>Hypocreomycetidae</taxon>
        <taxon>Glomerellales</taxon>
        <taxon>Glomerellaceae</taxon>
        <taxon>Colletotrichum</taxon>
    </lineage>
</organism>
<feature type="compositionally biased region" description="Pro residues" evidence="1">
    <location>
        <begin position="132"/>
        <end position="143"/>
    </location>
</feature>
<proteinExistence type="predicted"/>
<name>A0A1G4AWE2_9PEZI</name>
<protein>
    <submittedName>
        <fullName evidence="2">Uncharacterized protein</fullName>
    </submittedName>
</protein>
<accession>A0A1G4AWE2</accession>
<dbReference type="GeneID" id="34564457"/>
<keyword evidence="3" id="KW-1185">Reference proteome</keyword>
<feature type="region of interest" description="Disordered" evidence="1">
    <location>
        <begin position="77"/>
        <end position="153"/>
    </location>
</feature>
<dbReference type="AlphaFoldDB" id="A0A1G4AWE2"/>
<dbReference type="OrthoDB" id="4819217at2759"/>
<sequence length="480" mass="52415">MSLTVSNRFVGHQNSLGGGDFHPFPSPQHGSLMYSQQWPTRPAVVQAQPQEREPAAAAAAAAAATAASSLIPLHSSSSIGRQLTGPPRFGKPPDAVAGPAPSSAPAVTRGANTANGGDIHSTSANDGAYSAPAPPATAVPAPPTEIINPFDLSAAEPSQPRHVLVRVDGDTGYYLGNAVGRPVPQEFTLPTEVDDSRSVANGDQIQTGWSIDYYGLSRSRHEYGNGIGWRCQESEAVADSQGNLGWPRKYVCAMCCLRWNAMPLPAKVIRGDVSQKDRIELRIPNPSDARRDPGFSRPGCSEPTTHCCPPPVAEPGYLKEIYRCIMDNCPFLTDTRREMKAHLHSPRKNGHKSYLTSLAGRIEHGQPLSAIDKEIASRLMLMFNDRDARGQKSISQPINTVLGPEDVSSPAVLREHTQWMSYLGLHTPELHRRDFYDARTGGWYYREYNMDDDFEDACENVRIVARATGRPVKALDFLWR</sequence>
<evidence type="ECO:0000313" key="3">
    <source>
        <dbReference type="Proteomes" id="UP000176998"/>
    </source>
</evidence>
<feature type="compositionally biased region" description="Polar residues" evidence="1">
    <location>
        <begin position="110"/>
        <end position="125"/>
    </location>
</feature>
<feature type="compositionally biased region" description="Low complexity" evidence="1">
    <location>
        <begin position="92"/>
        <end position="107"/>
    </location>
</feature>
<comment type="caution">
    <text evidence="2">The sequence shown here is derived from an EMBL/GenBank/DDBJ whole genome shotgun (WGS) entry which is preliminary data.</text>
</comment>
<dbReference type="Proteomes" id="UP000176998">
    <property type="component" value="Unassembled WGS sequence"/>
</dbReference>